<feature type="region of interest" description="Disordered" evidence="1">
    <location>
        <begin position="340"/>
        <end position="359"/>
    </location>
</feature>
<keyword evidence="3" id="KW-1185">Reference proteome</keyword>
<feature type="compositionally biased region" description="Basic and acidic residues" evidence="1">
    <location>
        <begin position="345"/>
        <end position="359"/>
    </location>
</feature>
<proteinExistence type="predicted"/>
<sequence>MADHTINSAGLVNFHKLIVLAGSVEGARPLFEQLVNDVVGVAHPEVRSPTASPGDWGIDAFIGDLDGGTVGVWQAKFYPTKTDVGHQSDIRDSYKSAHRAAGGNGYTLSTWTLAVPSELTPKMMQWWDNWKKRTEKRDNVALDLWDAGRLRRLLMPEQARATREYWFGSHTTHPTLQQSTPDPVLWQDVSNENRYDDFLFVHQLAHANMHETRSAREAFFNAEILEAEVADKAVPREVGALRTWRARIGSTWENKYNSIAADTTGNLLPGLYEHVMDVIDSKHNDHAEGLRAQTLHGQGLMHQQVEAARAGWVRNWREIAEIRDNFAQVSPVEELGTAPTAGELKAIESESKTATERVQ</sequence>
<reference evidence="2 3" key="1">
    <citation type="submission" date="2021-01" db="EMBL/GenBank/DDBJ databases">
        <title>Genomics of switchgrass bacterial isolates.</title>
        <authorList>
            <person name="Shade A."/>
        </authorList>
    </citation>
    <scope>NUCLEOTIDE SEQUENCE [LARGE SCALE GENOMIC DNA]</scope>
    <source>
        <strain evidence="2 3">PvP111</strain>
    </source>
</reference>
<gene>
    <name evidence="2" type="ORF">JOE42_000935</name>
</gene>
<evidence type="ECO:0008006" key="4">
    <source>
        <dbReference type="Google" id="ProtNLM"/>
    </source>
</evidence>
<accession>A0ABS2KQG6</accession>
<comment type="caution">
    <text evidence="2">The sequence shown here is derived from an EMBL/GenBank/DDBJ whole genome shotgun (WGS) entry which is preliminary data.</text>
</comment>
<dbReference type="EMBL" id="JAFBBK010000001">
    <property type="protein sequence ID" value="MBM7414202.1"/>
    <property type="molecule type" value="Genomic_DNA"/>
</dbReference>
<evidence type="ECO:0000313" key="2">
    <source>
        <dbReference type="EMBL" id="MBM7414202.1"/>
    </source>
</evidence>
<evidence type="ECO:0000313" key="3">
    <source>
        <dbReference type="Proteomes" id="UP000703038"/>
    </source>
</evidence>
<name>A0ABS2KQG6_9NOCA</name>
<dbReference type="RefSeq" id="WP_204866970.1">
    <property type="nucleotide sequence ID" value="NZ_JAFBBK010000001.1"/>
</dbReference>
<organism evidence="2 3">
    <name type="scientific">Rhodococcoides corynebacterioides</name>
    <dbReference type="NCBI Taxonomy" id="53972"/>
    <lineage>
        <taxon>Bacteria</taxon>
        <taxon>Bacillati</taxon>
        <taxon>Actinomycetota</taxon>
        <taxon>Actinomycetes</taxon>
        <taxon>Mycobacteriales</taxon>
        <taxon>Nocardiaceae</taxon>
        <taxon>Rhodococcoides</taxon>
    </lineage>
</organism>
<evidence type="ECO:0000256" key="1">
    <source>
        <dbReference type="SAM" id="MobiDB-lite"/>
    </source>
</evidence>
<protein>
    <recommendedName>
        <fullName evidence="4">Restriction endonuclease</fullName>
    </recommendedName>
</protein>
<dbReference type="Proteomes" id="UP000703038">
    <property type="component" value="Unassembled WGS sequence"/>
</dbReference>